<evidence type="ECO:0000313" key="1">
    <source>
        <dbReference type="EMBL" id="CAG8518175.1"/>
    </source>
</evidence>
<comment type="caution">
    <text evidence="1">The sequence shown here is derived from an EMBL/GenBank/DDBJ whole genome shotgun (WGS) entry which is preliminary data.</text>
</comment>
<feature type="non-terminal residue" evidence="1">
    <location>
        <position position="1"/>
    </location>
</feature>
<reference evidence="1" key="1">
    <citation type="submission" date="2021-06" db="EMBL/GenBank/DDBJ databases">
        <authorList>
            <person name="Kallberg Y."/>
            <person name="Tangrot J."/>
            <person name="Rosling A."/>
        </authorList>
    </citation>
    <scope>NUCLEOTIDE SEQUENCE</scope>
    <source>
        <strain evidence="1">IA702</strain>
    </source>
</reference>
<organism evidence="1 2">
    <name type="scientific">Paraglomus occultum</name>
    <dbReference type="NCBI Taxonomy" id="144539"/>
    <lineage>
        <taxon>Eukaryota</taxon>
        <taxon>Fungi</taxon>
        <taxon>Fungi incertae sedis</taxon>
        <taxon>Mucoromycota</taxon>
        <taxon>Glomeromycotina</taxon>
        <taxon>Glomeromycetes</taxon>
        <taxon>Paraglomerales</taxon>
        <taxon>Paraglomeraceae</taxon>
        <taxon>Paraglomus</taxon>
    </lineage>
</organism>
<accession>A0A9N9F9P5</accession>
<evidence type="ECO:0000313" key="2">
    <source>
        <dbReference type="Proteomes" id="UP000789572"/>
    </source>
</evidence>
<dbReference type="AlphaFoldDB" id="A0A9N9F9P5"/>
<gene>
    <name evidence="1" type="ORF">POCULU_LOCUS3429</name>
</gene>
<keyword evidence="2" id="KW-1185">Reference proteome</keyword>
<dbReference type="OrthoDB" id="2431762at2759"/>
<name>A0A9N9F9P5_9GLOM</name>
<sequence>MLETLEYKGRLPSKDIEPYEWSNYAESHVEQQKEVIRYLEKHLVPKLPSEIMMLNVANDKEFLDIYDHPQLPYDLRGGTDIILEVQPVHVYQAIMEMIAADLYVNDKIKVFGVLTDLKDIWNIYW</sequence>
<dbReference type="Proteomes" id="UP000789572">
    <property type="component" value="Unassembled WGS sequence"/>
</dbReference>
<proteinExistence type="predicted"/>
<protein>
    <submittedName>
        <fullName evidence="1">5615_t:CDS:1</fullName>
    </submittedName>
</protein>
<dbReference type="EMBL" id="CAJVPJ010000379">
    <property type="protein sequence ID" value="CAG8518175.1"/>
    <property type="molecule type" value="Genomic_DNA"/>
</dbReference>